<protein>
    <recommendedName>
        <fullName evidence="6">Cathepsin propeptide inhibitor domain-containing protein</fullName>
    </recommendedName>
</protein>
<reference evidence="5" key="1">
    <citation type="submission" date="2015-12" db="EMBL/GenBank/DDBJ databases">
        <title>De novo transcriptome assembly of four potential Pierce s Disease insect vectors from Arizona vineyards.</title>
        <authorList>
            <person name="Tassone E.E."/>
        </authorList>
    </citation>
    <scope>NUCLEOTIDE SEQUENCE</scope>
</reference>
<dbReference type="SMART" id="SM00645">
    <property type="entry name" value="Pept_C1"/>
    <property type="match status" value="1"/>
</dbReference>
<evidence type="ECO:0008006" key="6">
    <source>
        <dbReference type="Google" id="ProtNLM"/>
    </source>
</evidence>
<organism evidence="5">
    <name type="scientific">Clastoptera arizonana</name>
    <name type="common">Arizona spittle bug</name>
    <dbReference type="NCBI Taxonomy" id="38151"/>
    <lineage>
        <taxon>Eukaryota</taxon>
        <taxon>Metazoa</taxon>
        <taxon>Ecdysozoa</taxon>
        <taxon>Arthropoda</taxon>
        <taxon>Hexapoda</taxon>
        <taxon>Insecta</taxon>
        <taxon>Pterygota</taxon>
        <taxon>Neoptera</taxon>
        <taxon>Paraneoptera</taxon>
        <taxon>Hemiptera</taxon>
        <taxon>Auchenorrhyncha</taxon>
        <taxon>Cercopoidea</taxon>
        <taxon>Clastopteridae</taxon>
        <taxon>Clastoptera</taxon>
    </lineage>
</organism>
<gene>
    <name evidence="5" type="ORF">g.12769</name>
</gene>
<proteinExistence type="inferred from homology"/>
<dbReference type="PANTHER" id="PTHR12411">
    <property type="entry name" value="CYSTEINE PROTEASE FAMILY C1-RELATED"/>
    <property type="match status" value="1"/>
</dbReference>
<dbReference type="Pfam" id="PF08246">
    <property type="entry name" value="Inhibitor_I29"/>
    <property type="match status" value="1"/>
</dbReference>
<feature type="non-terminal residue" evidence="5">
    <location>
        <position position="1"/>
    </location>
</feature>
<dbReference type="EMBL" id="GEDC01021061">
    <property type="protein sequence ID" value="JAS16237.1"/>
    <property type="molecule type" value="Transcribed_RNA"/>
</dbReference>
<dbReference type="CDD" id="cd02248">
    <property type="entry name" value="Peptidase_C1A"/>
    <property type="match status" value="1"/>
</dbReference>
<dbReference type="InterPro" id="IPR000668">
    <property type="entry name" value="Peptidase_C1A_C"/>
</dbReference>
<evidence type="ECO:0000259" key="3">
    <source>
        <dbReference type="SMART" id="SM00645"/>
    </source>
</evidence>
<dbReference type="PRINTS" id="PR00705">
    <property type="entry name" value="PAPAIN"/>
</dbReference>
<dbReference type="InterPro" id="IPR039417">
    <property type="entry name" value="Peptidase_C1A_papain-like"/>
</dbReference>
<dbReference type="SMART" id="SM00848">
    <property type="entry name" value="Inhibitor_I29"/>
    <property type="match status" value="1"/>
</dbReference>
<feature type="chain" id="PRO_5018708294" description="Cathepsin propeptide inhibitor domain-containing protein" evidence="2">
    <location>
        <begin position="18"/>
        <end position="321"/>
    </location>
</feature>
<name>A0A1B6CS89_9HEMI</name>
<feature type="domain" description="Peptidase C1A papain C-terminal" evidence="3">
    <location>
        <begin position="107"/>
        <end position="320"/>
    </location>
</feature>
<dbReference type="SUPFAM" id="SSF54001">
    <property type="entry name" value="Cysteine proteinases"/>
    <property type="match status" value="1"/>
</dbReference>
<dbReference type="InterPro" id="IPR038765">
    <property type="entry name" value="Papain-like_cys_pep_sf"/>
</dbReference>
<keyword evidence="2" id="KW-0732">Signal</keyword>
<comment type="similarity">
    <text evidence="1">Belongs to the peptidase C1 family.</text>
</comment>
<dbReference type="Gene3D" id="3.90.70.10">
    <property type="entry name" value="Cysteine proteinases"/>
    <property type="match status" value="1"/>
</dbReference>
<dbReference type="FunFam" id="3.90.70.10:FF:000103">
    <property type="entry name" value="Hypothetical LOC496748"/>
    <property type="match status" value="1"/>
</dbReference>
<sequence length="321" mass="36776">AVLAGIVFAIITADVFAQVKYKSEFEDFLWEFDKKYASRNEYDERFNIFANNMKKVEKMNNENKYVNYGVTKFSDLTEEEFEKLFLNRNIDIDLKDIPMSIVNDTKLPPNFDWRSKNVVSAVEDQGSCRSSWAFSVVSNVESLHAIKNKDLVTLSKQDLIDCDRRNFGCCGGCPIKAFKFIIQQGGLVKEEDYRYLGKVGMCRNKGMNSTVCFQNFTLIPKNEYKMAARLYQEGPISVYFNGKDLQHYIKGVSRPSPRRCIPNPQNANYAALIVGFGKERGVPYWIIKNSLGTNFGEKGYYRLIRGRNTCGIRNFPSSAIL</sequence>
<evidence type="ECO:0000256" key="2">
    <source>
        <dbReference type="SAM" id="SignalP"/>
    </source>
</evidence>
<feature type="signal peptide" evidence="2">
    <location>
        <begin position="1"/>
        <end position="17"/>
    </location>
</feature>
<dbReference type="GO" id="GO:0008234">
    <property type="term" value="F:cysteine-type peptidase activity"/>
    <property type="evidence" value="ECO:0007669"/>
    <property type="project" value="InterPro"/>
</dbReference>
<dbReference type="InterPro" id="IPR013201">
    <property type="entry name" value="Prot_inhib_I29"/>
</dbReference>
<evidence type="ECO:0000256" key="1">
    <source>
        <dbReference type="ARBA" id="ARBA00008455"/>
    </source>
</evidence>
<dbReference type="AlphaFoldDB" id="A0A1B6CS89"/>
<evidence type="ECO:0000313" key="5">
    <source>
        <dbReference type="EMBL" id="JAS16237.1"/>
    </source>
</evidence>
<dbReference type="InterPro" id="IPR013128">
    <property type="entry name" value="Peptidase_C1A"/>
</dbReference>
<evidence type="ECO:0000259" key="4">
    <source>
        <dbReference type="SMART" id="SM00848"/>
    </source>
</evidence>
<feature type="domain" description="Cathepsin propeptide inhibitor" evidence="4">
    <location>
        <begin position="25"/>
        <end position="81"/>
    </location>
</feature>
<dbReference type="GO" id="GO:0006508">
    <property type="term" value="P:proteolysis"/>
    <property type="evidence" value="ECO:0007669"/>
    <property type="project" value="InterPro"/>
</dbReference>
<accession>A0A1B6CS89</accession>
<dbReference type="Pfam" id="PF00112">
    <property type="entry name" value="Peptidase_C1"/>
    <property type="match status" value="1"/>
</dbReference>